<feature type="domain" description="PE" evidence="1">
    <location>
        <begin position="4"/>
        <end position="33"/>
    </location>
</feature>
<keyword evidence="3" id="KW-1185">Reference proteome</keyword>
<protein>
    <recommendedName>
        <fullName evidence="1">PE domain-containing protein</fullName>
    </recommendedName>
</protein>
<reference evidence="2 3" key="1">
    <citation type="submission" date="2018-09" db="EMBL/GenBank/DDBJ databases">
        <authorList>
            <person name="Tagini F."/>
        </authorList>
    </citation>
    <scope>NUCLEOTIDE SEQUENCE [LARGE SCALE GENOMIC DNA]</scope>
    <source>
        <strain evidence="2 3">MK4</strain>
    </source>
</reference>
<organism evidence="2 3">
    <name type="scientific">Mycobacterium persicum</name>
    <dbReference type="NCBI Taxonomy" id="1487726"/>
    <lineage>
        <taxon>Bacteria</taxon>
        <taxon>Bacillati</taxon>
        <taxon>Actinomycetota</taxon>
        <taxon>Actinomycetes</taxon>
        <taxon>Mycobacteriales</taxon>
        <taxon>Mycobacteriaceae</taxon>
        <taxon>Mycobacterium</taxon>
    </lineage>
</organism>
<dbReference type="Proteomes" id="UP000271464">
    <property type="component" value="Unassembled WGS sequence"/>
</dbReference>
<sequence length="35" mass="3503">MSYVIATPELVLGAAQDLAGIRSSLAEAIATALSV</sequence>
<dbReference type="EMBL" id="UPHM01000190">
    <property type="protein sequence ID" value="VBA33497.1"/>
    <property type="molecule type" value="Genomic_DNA"/>
</dbReference>
<dbReference type="RefSeq" id="WP_122526711.1">
    <property type="nucleotide sequence ID" value="NZ_UPHM01000190.1"/>
</dbReference>
<comment type="caution">
    <text evidence="2">The sequence shown here is derived from an EMBL/GenBank/DDBJ whole genome shotgun (WGS) entry which is preliminary data.</text>
</comment>
<gene>
    <name evidence="2" type="ORF">LAUMK4_05938</name>
</gene>
<name>A0ABY6RTB4_9MYCO</name>
<accession>A0ABY6RTB4</accession>
<proteinExistence type="predicted"/>
<dbReference type="Pfam" id="PF00934">
    <property type="entry name" value="PE"/>
    <property type="match status" value="1"/>
</dbReference>
<evidence type="ECO:0000313" key="3">
    <source>
        <dbReference type="Proteomes" id="UP000271464"/>
    </source>
</evidence>
<evidence type="ECO:0000313" key="2">
    <source>
        <dbReference type="EMBL" id="VBA33497.1"/>
    </source>
</evidence>
<dbReference type="InterPro" id="IPR000084">
    <property type="entry name" value="PE-PGRS_N"/>
</dbReference>
<dbReference type="Gene3D" id="1.10.287.850">
    <property type="entry name" value="HP0062-like domain"/>
    <property type="match status" value="1"/>
</dbReference>
<evidence type="ECO:0000259" key="1">
    <source>
        <dbReference type="Pfam" id="PF00934"/>
    </source>
</evidence>